<dbReference type="AlphaFoldDB" id="A0A4P8XZ36"/>
<accession>A0A4P8XZ36</accession>
<dbReference type="RefSeq" id="WP_138157772.1">
    <property type="nucleotide sequence ID" value="NZ_CP039381.1"/>
</dbReference>
<dbReference type="KEGG" id="ruj:E5Z56_10640"/>
<proteinExistence type="predicted"/>
<evidence type="ECO:0000313" key="2">
    <source>
        <dbReference type="EMBL" id="QCT07784.1"/>
    </source>
</evidence>
<dbReference type="EMBL" id="CP039381">
    <property type="protein sequence ID" value="QCT07784.1"/>
    <property type="molecule type" value="Genomic_DNA"/>
</dbReference>
<feature type="transmembrane region" description="Helical" evidence="1">
    <location>
        <begin position="36"/>
        <end position="55"/>
    </location>
</feature>
<reference evidence="2 3" key="1">
    <citation type="submission" date="2019-04" db="EMBL/GenBank/DDBJ databases">
        <authorList>
            <person name="Embree M."/>
            <person name="Gaffney J.R."/>
        </authorList>
    </citation>
    <scope>NUCLEOTIDE SEQUENCE [LARGE SCALE GENOMIC DNA]</scope>
    <source>
        <strain evidence="2 3">JE7A12</strain>
    </source>
</reference>
<name>A0A4P8XZ36_9FIRM</name>
<keyword evidence="1" id="KW-0472">Membrane</keyword>
<keyword evidence="3" id="KW-1185">Reference proteome</keyword>
<gene>
    <name evidence="2" type="ORF">E5Z56_10640</name>
</gene>
<protein>
    <submittedName>
        <fullName evidence="2">Uncharacterized protein</fullName>
    </submittedName>
</protein>
<organism evidence="2 3">
    <name type="scientific">Ruminococcus bovis</name>
    <dbReference type="NCBI Taxonomy" id="2564099"/>
    <lineage>
        <taxon>Bacteria</taxon>
        <taxon>Bacillati</taxon>
        <taxon>Bacillota</taxon>
        <taxon>Clostridia</taxon>
        <taxon>Eubacteriales</taxon>
        <taxon>Oscillospiraceae</taxon>
        <taxon>Ruminococcus</taxon>
    </lineage>
</organism>
<dbReference type="Proteomes" id="UP000301475">
    <property type="component" value="Chromosome"/>
</dbReference>
<evidence type="ECO:0000313" key="3">
    <source>
        <dbReference type="Proteomes" id="UP000301475"/>
    </source>
</evidence>
<keyword evidence="1" id="KW-1133">Transmembrane helix</keyword>
<evidence type="ECO:0000256" key="1">
    <source>
        <dbReference type="SAM" id="Phobius"/>
    </source>
</evidence>
<sequence>MKKYALTVIVHFLIGGSAFGILTLIDAVNGGGFHPMQQLTLCSALTLIFGGYDLINLKADGENAVTKCIRKFFLKKRKAISK</sequence>
<keyword evidence="1" id="KW-0812">Transmembrane</keyword>